<dbReference type="InterPro" id="IPR006015">
    <property type="entry name" value="Universal_stress_UspA"/>
</dbReference>
<gene>
    <name evidence="3" type="ORF">E0L93_00465</name>
</gene>
<reference evidence="3 4" key="1">
    <citation type="submission" date="2019-03" db="EMBL/GenBank/DDBJ databases">
        <title>Whole genome sequence of a novel Rubrobacter taiwanensis strain, isolated from Yellowstone National Park.</title>
        <authorList>
            <person name="Freed S."/>
            <person name="Ramaley R.F."/>
            <person name="Kyndt J.A."/>
        </authorList>
    </citation>
    <scope>NUCLEOTIDE SEQUENCE [LARGE SCALE GENOMIC DNA]</scope>
    <source>
        <strain evidence="3 4">Yellowstone</strain>
    </source>
</reference>
<dbReference type="PANTHER" id="PTHR46268">
    <property type="entry name" value="STRESS RESPONSE PROTEIN NHAX"/>
    <property type="match status" value="1"/>
</dbReference>
<comment type="caution">
    <text evidence="3">The sequence shown here is derived from an EMBL/GenBank/DDBJ whole genome shotgun (WGS) entry which is preliminary data.</text>
</comment>
<dbReference type="RefSeq" id="WP_132687174.1">
    <property type="nucleotide sequence ID" value="NZ_SKBU01000001.1"/>
</dbReference>
<dbReference type="OrthoDB" id="6174426at2"/>
<evidence type="ECO:0000313" key="3">
    <source>
        <dbReference type="EMBL" id="TCJ20739.1"/>
    </source>
</evidence>
<organism evidence="3 4">
    <name type="scientific">Rubrobacter taiwanensis</name>
    <dbReference type="NCBI Taxonomy" id="185139"/>
    <lineage>
        <taxon>Bacteria</taxon>
        <taxon>Bacillati</taxon>
        <taxon>Actinomycetota</taxon>
        <taxon>Rubrobacteria</taxon>
        <taxon>Rubrobacterales</taxon>
        <taxon>Rubrobacteraceae</taxon>
        <taxon>Rubrobacter</taxon>
    </lineage>
</organism>
<comment type="similarity">
    <text evidence="1">Belongs to the universal stress protein A family.</text>
</comment>
<name>A0A4R1BSD3_9ACTN</name>
<protein>
    <submittedName>
        <fullName evidence="3">Universal stress protein</fullName>
    </submittedName>
</protein>
<dbReference type="EMBL" id="SKBU01000001">
    <property type="protein sequence ID" value="TCJ20739.1"/>
    <property type="molecule type" value="Genomic_DNA"/>
</dbReference>
<dbReference type="PRINTS" id="PR01438">
    <property type="entry name" value="UNVRSLSTRESS"/>
</dbReference>
<dbReference type="Gene3D" id="3.40.50.620">
    <property type="entry name" value="HUPs"/>
    <property type="match status" value="1"/>
</dbReference>
<feature type="domain" description="UspA" evidence="2">
    <location>
        <begin position="7"/>
        <end position="146"/>
    </location>
</feature>
<evidence type="ECO:0000259" key="2">
    <source>
        <dbReference type="Pfam" id="PF00582"/>
    </source>
</evidence>
<dbReference type="InterPro" id="IPR014729">
    <property type="entry name" value="Rossmann-like_a/b/a_fold"/>
</dbReference>
<accession>A0A4R1BSD3</accession>
<dbReference type="Proteomes" id="UP000295244">
    <property type="component" value="Unassembled WGS sequence"/>
</dbReference>
<dbReference type="AlphaFoldDB" id="A0A4R1BSD3"/>
<dbReference type="CDD" id="cd00293">
    <property type="entry name" value="USP-like"/>
    <property type="match status" value="1"/>
</dbReference>
<evidence type="ECO:0000313" key="4">
    <source>
        <dbReference type="Proteomes" id="UP000295244"/>
    </source>
</evidence>
<proteinExistence type="inferred from homology"/>
<dbReference type="InterPro" id="IPR006016">
    <property type="entry name" value="UspA"/>
</dbReference>
<dbReference type="PANTHER" id="PTHR46268:SF6">
    <property type="entry name" value="UNIVERSAL STRESS PROTEIN UP12"/>
    <property type="match status" value="1"/>
</dbReference>
<sequence>MSIFPTKILLATDGSRDAELAAATAVDLAGKTGSELHVVFVLRTREAFEYDAMGFTIEESHEEVKQEGQRLLDEQVRKVEEIGGTVAGTHFRMGRPDEKIVAVAEEIGAGLIVMGSRGLGGIRRALMGSVSDSVVRHAHCPVLIIRPEKDAGSRGHFWRKEPSERAESSR</sequence>
<evidence type="ECO:0000256" key="1">
    <source>
        <dbReference type="ARBA" id="ARBA00008791"/>
    </source>
</evidence>
<keyword evidence="4" id="KW-1185">Reference proteome</keyword>
<dbReference type="SUPFAM" id="SSF52402">
    <property type="entry name" value="Adenine nucleotide alpha hydrolases-like"/>
    <property type="match status" value="1"/>
</dbReference>
<dbReference type="Pfam" id="PF00582">
    <property type="entry name" value="Usp"/>
    <property type="match status" value="1"/>
</dbReference>